<evidence type="ECO:0000256" key="11">
    <source>
        <dbReference type="ARBA" id="ARBA00029774"/>
    </source>
</evidence>
<feature type="binding site" evidence="14">
    <location>
        <position position="245"/>
    </location>
    <ligand>
        <name>ATP</name>
        <dbReference type="ChEBI" id="CHEBI:30616"/>
    </ligand>
</feature>
<accession>A0A4Y8Q488</accession>
<dbReference type="FunFam" id="3.90.870.10:FF:000008">
    <property type="entry name" value="Threonylcarbamoyl-AMP synthase"/>
    <property type="match status" value="1"/>
</dbReference>
<comment type="function">
    <text evidence="13">Required for the formation of a threonylcarbamoyl group on adenosine at position 37 (t(6)A37) in tRNAs that read codons beginning with adenine.</text>
</comment>
<reference evidence="16 17" key="1">
    <citation type="submission" date="2017-03" db="EMBL/GenBank/DDBJ databases">
        <title>Isolation of Levoglucosan Utilizing Bacteria.</title>
        <authorList>
            <person name="Arya A.S."/>
        </authorList>
    </citation>
    <scope>NUCLEOTIDE SEQUENCE [LARGE SCALE GENOMIC DNA]</scope>
    <source>
        <strain evidence="16 17">MEC069</strain>
    </source>
</reference>
<dbReference type="InterPro" id="IPR005145">
    <property type="entry name" value="Sua5_C"/>
</dbReference>
<evidence type="ECO:0000256" key="3">
    <source>
        <dbReference type="ARBA" id="ARBA00012584"/>
    </source>
</evidence>
<keyword evidence="7 13" id="KW-0819">tRNA processing</keyword>
<feature type="binding site" evidence="14">
    <location>
        <position position="150"/>
    </location>
    <ligand>
        <name>ATP</name>
        <dbReference type="ChEBI" id="CHEBI:30616"/>
    </ligand>
</feature>
<comment type="caution">
    <text evidence="16">The sequence shown here is derived from an EMBL/GenBank/DDBJ whole genome shotgun (WGS) entry which is preliminary data.</text>
</comment>
<feature type="binding site" evidence="14">
    <location>
        <position position="71"/>
    </location>
    <ligand>
        <name>L-threonine</name>
        <dbReference type="ChEBI" id="CHEBI:57926"/>
    </ligand>
</feature>
<dbReference type="Gene3D" id="3.40.50.11030">
    <property type="entry name" value="Threonylcarbamoyl-AMP synthase, C-terminal domain"/>
    <property type="match status" value="1"/>
</dbReference>
<comment type="catalytic activity">
    <reaction evidence="12 13">
        <text>L-threonine + hydrogencarbonate + ATP = L-threonylcarbamoyladenylate + diphosphate + H2O</text>
        <dbReference type="Rhea" id="RHEA:36407"/>
        <dbReference type="ChEBI" id="CHEBI:15377"/>
        <dbReference type="ChEBI" id="CHEBI:17544"/>
        <dbReference type="ChEBI" id="CHEBI:30616"/>
        <dbReference type="ChEBI" id="CHEBI:33019"/>
        <dbReference type="ChEBI" id="CHEBI:57926"/>
        <dbReference type="ChEBI" id="CHEBI:73682"/>
        <dbReference type="EC" id="2.7.7.87"/>
    </reaction>
</comment>
<evidence type="ECO:0000256" key="12">
    <source>
        <dbReference type="ARBA" id="ARBA00048366"/>
    </source>
</evidence>
<evidence type="ECO:0000256" key="7">
    <source>
        <dbReference type="ARBA" id="ARBA00022694"/>
    </source>
</evidence>
<keyword evidence="17" id="KW-1185">Reference proteome</keyword>
<feature type="domain" description="YrdC-like" evidence="15">
    <location>
        <begin position="17"/>
        <end position="206"/>
    </location>
</feature>
<dbReference type="PIRSF" id="PIRSF004930">
    <property type="entry name" value="Tln_factor_SUA5"/>
    <property type="match status" value="1"/>
</dbReference>
<dbReference type="Pfam" id="PF01300">
    <property type="entry name" value="Sua5_yciO_yrdC"/>
    <property type="match status" value="1"/>
</dbReference>
<evidence type="ECO:0000256" key="2">
    <source>
        <dbReference type="ARBA" id="ARBA00007663"/>
    </source>
</evidence>
<dbReference type="NCBIfam" id="TIGR00057">
    <property type="entry name" value="L-threonylcarbamoyladenylate synthase"/>
    <property type="match status" value="1"/>
</dbReference>
<dbReference type="GO" id="GO:0006450">
    <property type="term" value="P:regulation of translational fidelity"/>
    <property type="evidence" value="ECO:0007669"/>
    <property type="project" value="TreeGrafter"/>
</dbReference>
<dbReference type="AlphaFoldDB" id="A0A4Y8Q488"/>
<name>A0A4Y8Q488_9BACL</name>
<evidence type="ECO:0000256" key="1">
    <source>
        <dbReference type="ARBA" id="ARBA00004496"/>
    </source>
</evidence>
<dbReference type="EC" id="2.7.7.87" evidence="3 13"/>
<keyword evidence="6 13" id="KW-0808">Transferase</keyword>
<comment type="subcellular location">
    <subcellularLocation>
        <location evidence="1 13">Cytoplasm</location>
    </subcellularLocation>
</comment>
<evidence type="ECO:0000256" key="13">
    <source>
        <dbReference type="PIRNR" id="PIRNR004930"/>
    </source>
</evidence>
<dbReference type="Pfam" id="PF03481">
    <property type="entry name" value="Sua5_C"/>
    <property type="match status" value="1"/>
</dbReference>
<dbReference type="EMBL" id="MYFO01000008">
    <property type="protein sequence ID" value="TFE88876.1"/>
    <property type="molecule type" value="Genomic_DNA"/>
</dbReference>
<protein>
    <recommendedName>
        <fullName evidence="4 13">Threonylcarbamoyl-AMP synthase</fullName>
        <shortName evidence="13">TC-AMP synthase</shortName>
        <ecNumber evidence="3 13">2.7.7.87</ecNumber>
    </recommendedName>
    <alternativeName>
        <fullName evidence="11 13">L-threonylcarbamoyladenylate synthase</fullName>
    </alternativeName>
</protein>
<evidence type="ECO:0000256" key="14">
    <source>
        <dbReference type="PIRSR" id="PIRSR004930-1"/>
    </source>
</evidence>
<evidence type="ECO:0000256" key="4">
    <source>
        <dbReference type="ARBA" id="ARBA00015492"/>
    </source>
</evidence>
<dbReference type="GO" id="GO:0003725">
    <property type="term" value="F:double-stranded RNA binding"/>
    <property type="evidence" value="ECO:0007669"/>
    <property type="project" value="UniProtKB-UniRule"/>
</dbReference>
<dbReference type="SUPFAM" id="SSF55821">
    <property type="entry name" value="YrdC/RibB"/>
    <property type="match status" value="1"/>
</dbReference>
<dbReference type="PANTHER" id="PTHR17490:SF16">
    <property type="entry name" value="THREONYLCARBAMOYL-AMP SYNTHASE"/>
    <property type="match status" value="1"/>
</dbReference>
<dbReference type="GO" id="GO:0061710">
    <property type="term" value="F:L-threonylcarbamoyladenylate synthase"/>
    <property type="evidence" value="ECO:0007669"/>
    <property type="project" value="UniProtKB-EC"/>
</dbReference>
<keyword evidence="9 13" id="KW-0547">Nucleotide-binding</keyword>
<dbReference type="InterPro" id="IPR038385">
    <property type="entry name" value="Sua5/YwlC_C"/>
</dbReference>
<feature type="binding site" evidence="14">
    <location>
        <position position="66"/>
    </location>
    <ligand>
        <name>ATP</name>
        <dbReference type="ChEBI" id="CHEBI:30616"/>
    </ligand>
</feature>
<feature type="binding site" evidence="14">
    <location>
        <position position="148"/>
    </location>
    <ligand>
        <name>L-threonine</name>
        <dbReference type="ChEBI" id="CHEBI:57926"/>
    </ligand>
</feature>
<feature type="binding site" evidence="14">
    <location>
        <position position="202"/>
    </location>
    <ligand>
        <name>ATP</name>
        <dbReference type="ChEBI" id="CHEBI:30616"/>
    </ligand>
</feature>
<keyword evidence="5 13" id="KW-0963">Cytoplasm</keyword>
<dbReference type="RefSeq" id="WP_134751596.1">
    <property type="nucleotide sequence ID" value="NZ_MYFO02000011.1"/>
</dbReference>
<evidence type="ECO:0000259" key="15">
    <source>
        <dbReference type="PROSITE" id="PS51163"/>
    </source>
</evidence>
<evidence type="ECO:0000256" key="8">
    <source>
        <dbReference type="ARBA" id="ARBA00022695"/>
    </source>
</evidence>
<dbReference type="InterPro" id="IPR050156">
    <property type="entry name" value="TC-AMP_synthase_SUA5"/>
</dbReference>
<evidence type="ECO:0000256" key="9">
    <source>
        <dbReference type="ARBA" id="ARBA00022741"/>
    </source>
</evidence>
<organism evidence="16 17">
    <name type="scientific">Paenibacillus athensensis</name>
    <dbReference type="NCBI Taxonomy" id="1967502"/>
    <lineage>
        <taxon>Bacteria</taxon>
        <taxon>Bacillati</taxon>
        <taxon>Bacillota</taxon>
        <taxon>Bacilli</taxon>
        <taxon>Bacillales</taxon>
        <taxon>Paenibacillaceae</taxon>
        <taxon>Paenibacillus</taxon>
    </lineage>
</organism>
<dbReference type="InterPro" id="IPR010923">
    <property type="entry name" value="T(6)A37_SUA5"/>
</dbReference>
<dbReference type="GO" id="GO:0000049">
    <property type="term" value="F:tRNA binding"/>
    <property type="evidence" value="ECO:0007669"/>
    <property type="project" value="TreeGrafter"/>
</dbReference>
<feature type="binding site" evidence="14">
    <location>
        <position position="128"/>
    </location>
    <ligand>
        <name>L-threonine</name>
        <dbReference type="ChEBI" id="CHEBI:57926"/>
    </ligand>
</feature>
<proteinExistence type="inferred from homology"/>
<dbReference type="OrthoDB" id="9814580at2"/>
<keyword evidence="10 13" id="KW-0067">ATP-binding</keyword>
<dbReference type="Gene3D" id="3.90.870.10">
    <property type="entry name" value="DHBP synthase"/>
    <property type="match status" value="1"/>
</dbReference>
<dbReference type="PANTHER" id="PTHR17490">
    <property type="entry name" value="SUA5"/>
    <property type="match status" value="1"/>
</dbReference>
<gene>
    <name evidence="16" type="ORF">B5M42_08155</name>
</gene>
<keyword evidence="8 13" id="KW-0548">Nucleotidyltransferase</keyword>
<feature type="binding site" evidence="14">
    <location>
        <position position="188"/>
    </location>
    <ligand>
        <name>L-threonine</name>
        <dbReference type="ChEBI" id="CHEBI:57926"/>
    </ligand>
</feature>
<dbReference type="InterPro" id="IPR006070">
    <property type="entry name" value="Sua5-like_dom"/>
</dbReference>
<dbReference type="Proteomes" id="UP000298246">
    <property type="component" value="Unassembled WGS sequence"/>
</dbReference>
<dbReference type="GO" id="GO:0005524">
    <property type="term" value="F:ATP binding"/>
    <property type="evidence" value="ECO:0007669"/>
    <property type="project" value="UniProtKB-UniRule"/>
</dbReference>
<feature type="binding site" evidence="14">
    <location>
        <position position="62"/>
    </location>
    <ligand>
        <name>ATP</name>
        <dbReference type="ChEBI" id="CHEBI:30616"/>
    </ligand>
</feature>
<dbReference type="PROSITE" id="PS51163">
    <property type="entry name" value="YRDC"/>
    <property type="match status" value="1"/>
</dbReference>
<sequence length="357" mass="37486">MDRNVTIYWDMTTAVSDQELTEAASLLQSGETVAFPTETVYGLGADAGSDQAVRGIFAAKGRPSDNPLIVHIADLAQLEALVAPGAMSEGHRQLMAAFWPGPLTLVLPVREGSVSPLVTAGLPTVGVRMPDHPLALRLLRAAGCPVAAPSANRSGRPSPTTAAHVRADLDGRIGGLLDGGATGVGVESTVVERVGDDWFVLRPGGVTVDALRRALPGAAVHEPARGSDAEPVEAPRAPGMKYAHYAPQGRMRLVQGDVPEQVAAWIQRELDVAAARGETVGVLTYAEHADLYRADCVQVCGSLAEPASIARGLYVALRRFDEAGIAQIWAEACPETGLGLAIMNRLRKAAAHDVVRL</sequence>
<evidence type="ECO:0000313" key="17">
    <source>
        <dbReference type="Proteomes" id="UP000298246"/>
    </source>
</evidence>
<evidence type="ECO:0000256" key="6">
    <source>
        <dbReference type="ARBA" id="ARBA00022679"/>
    </source>
</evidence>
<dbReference type="GO" id="GO:0008033">
    <property type="term" value="P:tRNA processing"/>
    <property type="evidence" value="ECO:0007669"/>
    <property type="project" value="UniProtKB-KW"/>
</dbReference>
<dbReference type="GO" id="GO:0005737">
    <property type="term" value="C:cytoplasm"/>
    <property type="evidence" value="ECO:0007669"/>
    <property type="project" value="UniProtKB-SubCell"/>
</dbReference>
<feature type="binding site" evidence="14">
    <location>
        <position position="158"/>
    </location>
    <ligand>
        <name>ATP</name>
        <dbReference type="ChEBI" id="CHEBI:30616"/>
    </ligand>
</feature>
<evidence type="ECO:0000256" key="10">
    <source>
        <dbReference type="ARBA" id="ARBA00022840"/>
    </source>
</evidence>
<comment type="similarity">
    <text evidence="2 13">Belongs to the SUA5 family.</text>
</comment>
<dbReference type="InterPro" id="IPR017945">
    <property type="entry name" value="DHBP_synth_RibB-like_a/b_dom"/>
</dbReference>
<evidence type="ECO:0000256" key="5">
    <source>
        <dbReference type="ARBA" id="ARBA00022490"/>
    </source>
</evidence>
<evidence type="ECO:0000313" key="16">
    <source>
        <dbReference type="EMBL" id="TFE88876.1"/>
    </source>
</evidence>
<feature type="binding site" evidence="14">
    <location>
        <position position="124"/>
    </location>
    <ligand>
        <name>ATP</name>
        <dbReference type="ChEBI" id="CHEBI:30616"/>
    </ligand>
</feature>
<feature type="binding site" evidence="14">
    <location>
        <position position="39"/>
    </location>
    <ligand>
        <name>L-threonine</name>
        <dbReference type="ChEBI" id="CHEBI:57926"/>
    </ligand>
</feature>